<comment type="caution">
    <text evidence="1">The sequence shown here is derived from an EMBL/GenBank/DDBJ whole genome shotgun (WGS) entry which is preliminary data.</text>
</comment>
<dbReference type="EMBL" id="JACVXB010000001">
    <property type="protein sequence ID" value="MBD0831165.1"/>
    <property type="molecule type" value="Genomic_DNA"/>
</dbReference>
<dbReference type="Proteomes" id="UP000600588">
    <property type="component" value="Unassembled WGS sequence"/>
</dbReference>
<reference evidence="1 2" key="1">
    <citation type="submission" date="2020-09" db="EMBL/GenBank/DDBJ databases">
        <title>TT11 complete genome.</title>
        <authorList>
            <person name="Wu Z."/>
        </authorList>
    </citation>
    <scope>NUCLEOTIDE SEQUENCE [LARGE SCALE GENOMIC DNA]</scope>
    <source>
        <strain evidence="1 2">TT11</strain>
    </source>
</reference>
<dbReference type="AlphaFoldDB" id="A0A8J6U6Z7"/>
<evidence type="ECO:0000313" key="2">
    <source>
        <dbReference type="Proteomes" id="UP000600588"/>
    </source>
</evidence>
<organism evidence="1 2">
    <name type="scientific">Aestuariibaculum sediminum</name>
    <dbReference type="NCBI Taxonomy" id="2770637"/>
    <lineage>
        <taxon>Bacteria</taxon>
        <taxon>Pseudomonadati</taxon>
        <taxon>Bacteroidota</taxon>
        <taxon>Flavobacteriia</taxon>
        <taxon>Flavobacteriales</taxon>
        <taxon>Flavobacteriaceae</taxon>
    </lineage>
</organism>
<accession>A0A8J6U6Z7</accession>
<name>A0A8J6U6Z7_9FLAO</name>
<proteinExistence type="predicted"/>
<dbReference type="RefSeq" id="WP_188228934.1">
    <property type="nucleotide sequence ID" value="NZ_JACVXB010000001.1"/>
</dbReference>
<protein>
    <submittedName>
        <fullName evidence="1">Uncharacterized protein</fullName>
    </submittedName>
</protein>
<keyword evidence="2" id="KW-1185">Reference proteome</keyword>
<evidence type="ECO:0000313" key="1">
    <source>
        <dbReference type="EMBL" id="MBD0831165.1"/>
    </source>
</evidence>
<gene>
    <name evidence="1" type="ORF">ICJ83_03375</name>
</gene>
<sequence>MKYFYLLLLTYTTCYSIQAQNGLAFEHNKSFYLKGNSILIGNNIISVDNDAPFNDPTAINDNLKLS</sequence>